<comment type="catalytic activity">
    <reaction evidence="8">
        <text>L-seryl-[protein] + ATP = O-phospho-L-seryl-[protein] + ADP + H(+)</text>
        <dbReference type="Rhea" id="RHEA:17989"/>
        <dbReference type="Rhea" id="RHEA-COMP:9863"/>
        <dbReference type="Rhea" id="RHEA-COMP:11604"/>
        <dbReference type="ChEBI" id="CHEBI:15378"/>
        <dbReference type="ChEBI" id="CHEBI:29999"/>
        <dbReference type="ChEBI" id="CHEBI:30616"/>
        <dbReference type="ChEBI" id="CHEBI:83421"/>
        <dbReference type="ChEBI" id="CHEBI:456216"/>
        <dbReference type="EC" id="2.7.11.1"/>
    </reaction>
</comment>
<evidence type="ECO:0000256" key="2">
    <source>
        <dbReference type="ARBA" id="ARBA00022527"/>
    </source>
</evidence>
<sequence length="199" mass="22524">MISFRSFCLFKPHKSNEIRWDVIQCLKGKDGDMGLGHFRLSEKLGFGDIGSVYLAELRGICCLFAMKRQSSKQFSEQAARFYASEALLAIEYLHMTGVVYRDLKPGTFLVRKDGHIMLSHFDLSLRCYLIAALVLSWSILLCYQSIVGIVALSNLLFSSDWHVDVDTGFITVNALAMKRFCVNVVAFLQDAYIMFFTGC</sequence>
<dbReference type="GO" id="GO:0004674">
    <property type="term" value="F:protein serine/threonine kinase activity"/>
    <property type="evidence" value="ECO:0007669"/>
    <property type="project" value="UniProtKB-KW"/>
</dbReference>
<accession>A0A5J5BYL0</accession>
<dbReference type="PANTHER" id="PTHR45637">
    <property type="entry name" value="FLIPPASE KINASE 1-RELATED"/>
    <property type="match status" value="1"/>
</dbReference>
<gene>
    <name evidence="10" type="ORF">F0562_004711</name>
</gene>
<dbReference type="Proteomes" id="UP000325577">
    <property type="component" value="Linkage Group LG1"/>
</dbReference>
<dbReference type="OrthoDB" id="432483at2759"/>
<dbReference type="AlphaFoldDB" id="A0A5J5BYL0"/>
<dbReference type="Gene3D" id="1.10.510.10">
    <property type="entry name" value="Transferase(Phosphotransferase) domain 1"/>
    <property type="match status" value="1"/>
</dbReference>
<keyword evidence="4" id="KW-0547">Nucleotide-binding</keyword>
<name>A0A5J5BYL0_9ASTE</name>
<dbReference type="InterPro" id="IPR000719">
    <property type="entry name" value="Prot_kinase_dom"/>
</dbReference>
<dbReference type="InterPro" id="IPR011009">
    <property type="entry name" value="Kinase-like_dom_sf"/>
</dbReference>
<dbReference type="GO" id="GO:0005524">
    <property type="term" value="F:ATP binding"/>
    <property type="evidence" value="ECO:0007669"/>
    <property type="project" value="UniProtKB-KW"/>
</dbReference>
<evidence type="ECO:0000256" key="6">
    <source>
        <dbReference type="ARBA" id="ARBA00022840"/>
    </source>
</evidence>
<proteinExistence type="predicted"/>
<keyword evidence="6" id="KW-0067">ATP-binding</keyword>
<comment type="catalytic activity">
    <reaction evidence="7">
        <text>L-threonyl-[protein] + ATP = O-phospho-L-threonyl-[protein] + ADP + H(+)</text>
        <dbReference type="Rhea" id="RHEA:46608"/>
        <dbReference type="Rhea" id="RHEA-COMP:11060"/>
        <dbReference type="Rhea" id="RHEA-COMP:11605"/>
        <dbReference type="ChEBI" id="CHEBI:15378"/>
        <dbReference type="ChEBI" id="CHEBI:30013"/>
        <dbReference type="ChEBI" id="CHEBI:30616"/>
        <dbReference type="ChEBI" id="CHEBI:61977"/>
        <dbReference type="ChEBI" id="CHEBI:456216"/>
        <dbReference type="EC" id="2.7.11.1"/>
    </reaction>
</comment>
<keyword evidence="5" id="KW-0418">Kinase</keyword>
<evidence type="ECO:0000256" key="4">
    <source>
        <dbReference type="ARBA" id="ARBA00022741"/>
    </source>
</evidence>
<keyword evidence="2" id="KW-0723">Serine/threonine-protein kinase</keyword>
<protein>
    <recommendedName>
        <fullName evidence="1">non-specific serine/threonine protein kinase</fullName>
        <ecNumber evidence="1">2.7.11.1</ecNumber>
    </recommendedName>
</protein>
<organism evidence="10 11">
    <name type="scientific">Nyssa sinensis</name>
    <dbReference type="NCBI Taxonomy" id="561372"/>
    <lineage>
        <taxon>Eukaryota</taxon>
        <taxon>Viridiplantae</taxon>
        <taxon>Streptophyta</taxon>
        <taxon>Embryophyta</taxon>
        <taxon>Tracheophyta</taxon>
        <taxon>Spermatophyta</taxon>
        <taxon>Magnoliopsida</taxon>
        <taxon>eudicotyledons</taxon>
        <taxon>Gunneridae</taxon>
        <taxon>Pentapetalae</taxon>
        <taxon>asterids</taxon>
        <taxon>Cornales</taxon>
        <taxon>Nyssaceae</taxon>
        <taxon>Nyssa</taxon>
    </lineage>
</organism>
<evidence type="ECO:0000256" key="1">
    <source>
        <dbReference type="ARBA" id="ARBA00012513"/>
    </source>
</evidence>
<dbReference type="PROSITE" id="PS50011">
    <property type="entry name" value="PROTEIN_KINASE_DOM"/>
    <property type="match status" value="1"/>
</dbReference>
<evidence type="ECO:0000256" key="3">
    <source>
        <dbReference type="ARBA" id="ARBA00022679"/>
    </source>
</evidence>
<evidence type="ECO:0000256" key="7">
    <source>
        <dbReference type="ARBA" id="ARBA00047899"/>
    </source>
</evidence>
<evidence type="ECO:0000256" key="8">
    <source>
        <dbReference type="ARBA" id="ARBA00048679"/>
    </source>
</evidence>
<reference evidence="10 11" key="1">
    <citation type="submission" date="2019-09" db="EMBL/GenBank/DDBJ databases">
        <title>A chromosome-level genome assembly of the Chinese tupelo Nyssa sinensis.</title>
        <authorList>
            <person name="Yang X."/>
            <person name="Kang M."/>
            <person name="Yang Y."/>
            <person name="Xiong H."/>
            <person name="Wang M."/>
            <person name="Zhang Z."/>
            <person name="Wang Z."/>
            <person name="Wu H."/>
            <person name="Ma T."/>
            <person name="Liu J."/>
            <person name="Xi Z."/>
        </authorList>
    </citation>
    <scope>NUCLEOTIDE SEQUENCE [LARGE SCALE GENOMIC DNA]</scope>
    <source>
        <strain evidence="10">J267</strain>
        <tissue evidence="10">Leaf</tissue>
    </source>
</reference>
<keyword evidence="3" id="KW-0808">Transferase</keyword>
<dbReference type="Pfam" id="PF00069">
    <property type="entry name" value="Pkinase"/>
    <property type="match status" value="1"/>
</dbReference>
<dbReference type="FunFam" id="1.10.510.10:FF:000294">
    <property type="entry name" value="Serine/threonine-protein kinase OXI1"/>
    <property type="match status" value="1"/>
</dbReference>
<dbReference type="EMBL" id="CM018032">
    <property type="protein sequence ID" value="KAA8548028.1"/>
    <property type="molecule type" value="Genomic_DNA"/>
</dbReference>
<dbReference type="SUPFAM" id="SSF56112">
    <property type="entry name" value="Protein kinase-like (PK-like)"/>
    <property type="match status" value="1"/>
</dbReference>
<evidence type="ECO:0000313" key="11">
    <source>
        <dbReference type="Proteomes" id="UP000325577"/>
    </source>
</evidence>
<evidence type="ECO:0000313" key="10">
    <source>
        <dbReference type="EMBL" id="KAA8548028.1"/>
    </source>
</evidence>
<dbReference type="SMART" id="SM00220">
    <property type="entry name" value="S_TKc"/>
    <property type="match status" value="1"/>
</dbReference>
<dbReference type="EC" id="2.7.11.1" evidence="1"/>
<keyword evidence="11" id="KW-1185">Reference proteome</keyword>
<evidence type="ECO:0000256" key="5">
    <source>
        <dbReference type="ARBA" id="ARBA00022777"/>
    </source>
</evidence>
<evidence type="ECO:0000259" key="9">
    <source>
        <dbReference type="PROSITE" id="PS50011"/>
    </source>
</evidence>
<feature type="domain" description="Protein kinase" evidence="9">
    <location>
        <begin position="1"/>
        <end position="199"/>
    </location>
</feature>